<protein>
    <submittedName>
        <fullName evidence="7">T-cell receptor alpha/delta variable 27.0</fullName>
    </submittedName>
</protein>
<dbReference type="InterPro" id="IPR007110">
    <property type="entry name" value="Ig-like_dom"/>
</dbReference>
<dbReference type="PANTHER" id="PTHR19367">
    <property type="entry name" value="T-CELL RECEPTOR ALPHA CHAIN V REGION"/>
    <property type="match status" value="1"/>
</dbReference>
<reference evidence="7" key="4">
    <citation type="submission" date="2025-09" db="UniProtKB">
        <authorList>
            <consortium name="Ensembl"/>
        </authorList>
    </citation>
    <scope>IDENTIFICATION</scope>
</reference>
<dbReference type="Ensembl" id="ENSAMXT00000021401.2">
    <property type="protein sequence ID" value="ENSAMXP00000021401.2"/>
    <property type="gene ID" value="ENSAMXG00000020782.2"/>
</dbReference>
<keyword evidence="5" id="KW-0391">Immunity</keyword>
<keyword evidence="1" id="KW-0732">Signal</keyword>
<evidence type="ECO:0000256" key="2">
    <source>
        <dbReference type="ARBA" id="ARBA00023130"/>
    </source>
</evidence>
<dbReference type="AlphaFoldDB" id="W5LNI9"/>
<dbReference type="GO" id="GO:0002250">
    <property type="term" value="P:adaptive immune response"/>
    <property type="evidence" value="ECO:0007669"/>
    <property type="project" value="UniProtKB-KW"/>
</dbReference>
<dbReference type="InterPro" id="IPR051287">
    <property type="entry name" value="TCR_variable_region"/>
</dbReference>
<dbReference type="PROSITE" id="PS50835">
    <property type="entry name" value="IG_LIKE"/>
    <property type="match status" value="1"/>
</dbReference>
<dbReference type="GeneTree" id="ENSGT01030000234557"/>
<dbReference type="Gene3D" id="2.60.40.10">
    <property type="entry name" value="Immunoglobulins"/>
    <property type="match status" value="1"/>
</dbReference>
<reference evidence="7" key="3">
    <citation type="submission" date="2025-08" db="UniProtKB">
        <authorList>
            <consortium name="Ensembl"/>
        </authorList>
    </citation>
    <scope>IDENTIFICATION</scope>
</reference>
<dbReference type="SMART" id="SM00409">
    <property type="entry name" value="IG"/>
    <property type="match status" value="1"/>
</dbReference>
<dbReference type="InterPro" id="IPR036179">
    <property type="entry name" value="Ig-like_dom_sf"/>
</dbReference>
<reference evidence="8" key="2">
    <citation type="journal article" date="2014" name="Nat. Commun.">
        <title>The cavefish genome reveals candidate genes for eye loss.</title>
        <authorList>
            <person name="McGaugh S.E."/>
            <person name="Gross J.B."/>
            <person name="Aken B."/>
            <person name="Blin M."/>
            <person name="Borowsky R."/>
            <person name="Chalopin D."/>
            <person name="Hinaux H."/>
            <person name="Jeffery W.R."/>
            <person name="Keene A."/>
            <person name="Ma L."/>
            <person name="Minx P."/>
            <person name="Murphy D."/>
            <person name="O'Quin K.E."/>
            <person name="Retaux S."/>
            <person name="Rohner N."/>
            <person name="Searle S.M."/>
            <person name="Stahl B.A."/>
            <person name="Tabin C."/>
            <person name="Volff J.N."/>
            <person name="Yoshizawa M."/>
            <person name="Warren W.C."/>
        </authorList>
    </citation>
    <scope>NUCLEOTIDE SEQUENCE [LARGE SCALE GENOMIC DNA]</scope>
    <source>
        <strain evidence="8">female</strain>
    </source>
</reference>
<dbReference type="SUPFAM" id="SSF48726">
    <property type="entry name" value="Immunoglobulin"/>
    <property type="match status" value="1"/>
</dbReference>
<keyword evidence="5" id="KW-1279">T cell receptor</keyword>
<sequence>MENLLKIAVLASALYSGKICWGQDSIDQFVELLTASEGDAVVLNCKYHTTDQSPYFFWYKQKSHKPPQFIVMNLTFGLGYTDLEFKERFSTNLDLNSSLIPLRIQEVHVQDTAVYYCALSSTVLTAAALLLQKPHQPVRNMLAAVVWRTTAKNS</sequence>
<keyword evidence="8" id="KW-1185">Reference proteome</keyword>
<dbReference type="InterPro" id="IPR013783">
    <property type="entry name" value="Ig-like_fold"/>
</dbReference>
<accession>W5LNI9</accession>
<feature type="domain" description="Ig-like" evidence="6">
    <location>
        <begin position="27"/>
        <end position="127"/>
    </location>
</feature>
<keyword evidence="4" id="KW-0393">Immunoglobulin domain</keyword>
<dbReference type="STRING" id="7994.ENSAMXP00000021401"/>
<evidence type="ECO:0000313" key="7">
    <source>
        <dbReference type="Ensembl" id="ENSAMXP00000021401.2"/>
    </source>
</evidence>
<dbReference type="Proteomes" id="UP000018467">
    <property type="component" value="Unassembled WGS sequence"/>
</dbReference>
<evidence type="ECO:0000313" key="8">
    <source>
        <dbReference type="Proteomes" id="UP000018467"/>
    </source>
</evidence>
<dbReference type="Pfam" id="PF07686">
    <property type="entry name" value="V-set"/>
    <property type="match status" value="1"/>
</dbReference>
<evidence type="ECO:0000256" key="5">
    <source>
        <dbReference type="ARBA" id="ARBA00043266"/>
    </source>
</evidence>
<evidence type="ECO:0000256" key="4">
    <source>
        <dbReference type="ARBA" id="ARBA00023319"/>
    </source>
</evidence>
<reference evidence="8" key="1">
    <citation type="submission" date="2013-03" db="EMBL/GenBank/DDBJ databases">
        <authorList>
            <person name="Jeffery W."/>
            <person name="Warren W."/>
            <person name="Wilson R.K."/>
        </authorList>
    </citation>
    <scope>NUCLEOTIDE SEQUENCE</scope>
    <source>
        <strain evidence="8">female</strain>
    </source>
</reference>
<organism evidence="7 8">
    <name type="scientific">Astyanax mexicanus</name>
    <name type="common">Blind cave fish</name>
    <name type="synonym">Astyanax fasciatus mexicanus</name>
    <dbReference type="NCBI Taxonomy" id="7994"/>
    <lineage>
        <taxon>Eukaryota</taxon>
        <taxon>Metazoa</taxon>
        <taxon>Chordata</taxon>
        <taxon>Craniata</taxon>
        <taxon>Vertebrata</taxon>
        <taxon>Euteleostomi</taxon>
        <taxon>Actinopterygii</taxon>
        <taxon>Neopterygii</taxon>
        <taxon>Teleostei</taxon>
        <taxon>Ostariophysi</taxon>
        <taxon>Characiformes</taxon>
        <taxon>Characoidei</taxon>
        <taxon>Acestrorhamphidae</taxon>
        <taxon>Acestrorhamphinae</taxon>
        <taxon>Astyanax</taxon>
    </lineage>
</organism>
<dbReference type="GO" id="GO:0042101">
    <property type="term" value="C:T cell receptor complex"/>
    <property type="evidence" value="ECO:0007669"/>
    <property type="project" value="UniProtKB-KW"/>
</dbReference>
<dbReference type="InterPro" id="IPR003599">
    <property type="entry name" value="Ig_sub"/>
</dbReference>
<dbReference type="PANTHER" id="PTHR19367:SF18">
    <property type="entry name" value="T CELL RECEPTOR ALPHA VARIABLE 16"/>
    <property type="match status" value="1"/>
</dbReference>
<proteinExistence type="predicted"/>
<dbReference type="InterPro" id="IPR013106">
    <property type="entry name" value="Ig_V-set"/>
</dbReference>
<dbReference type="SMART" id="SM00406">
    <property type="entry name" value="IGv"/>
    <property type="match status" value="1"/>
</dbReference>
<evidence type="ECO:0000259" key="6">
    <source>
        <dbReference type="PROSITE" id="PS50835"/>
    </source>
</evidence>
<name>W5LNI9_ASTMX</name>
<keyword evidence="3" id="KW-0675">Receptor</keyword>
<evidence type="ECO:0000256" key="3">
    <source>
        <dbReference type="ARBA" id="ARBA00023170"/>
    </source>
</evidence>
<dbReference type="HOGENOM" id="CLU_077975_8_1_1"/>
<evidence type="ECO:0000256" key="1">
    <source>
        <dbReference type="ARBA" id="ARBA00022729"/>
    </source>
</evidence>
<dbReference type="InParanoid" id="W5LNI9"/>
<keyword evidence="2" id="KW-1064">Adaptive immunity</keyword>